<comment type="function">
    <text evidence="1">Involved in the transposition of the insertion sequence.</text>
</comment>
<dbReference type="InterPro" id="IPR009057">
    <property type="entry name" value="Homeodomain-like_sf"/>
</dbReference>
<evidence type="ECO:0000313" key="4">
    <source>
        <dbReference type="EMBL" id="RHW47447.1"/>
    </source>
</evidence>
<dbReference type="InterPro" id="IPR025948">
    <property type="entry name" value="HTH-like_dom"/>
</dbReference>
<dbReference type="SUPFAM" id="SSF53098">
    <property type="entry name" value="Ribonuclease H-like"/>
    <property type="match status" value="1"/>
</dbReference>
<reference evidence="4 5" key="1">
    <citation type="submission" date="2018-08" db="EMBL/GenBank/DDBJ databases">
        <title>Whole genome sequence analysis of Dermacoccus abyssi bacteria isolated from Deep Mariana trench Micromonospora spp reveals genes involved in the environmental adaptation and production of secondary metabolites.</title>
        <authorList>
            <person name="Abdel-Mageed W.M."/>
            <person name="Lehri B."/>
            <person name="Nouioui I."/>
            <person name="Goodfellow I."/>
            <person name="Jaspars M."/>
            <person name="Karlyshev A."/>
        </authorList>
    </citation>
    <scope>NUCLEOTIDE SEQUENCE [LARGE SCALE GENOMIC DNA]</scope>
    <source>
        <strain evidence="4 5">MT1.1</strain>
    </source>
</reference>
<dbReference type="GO" id="GO:0004803">
    <property type="term" value="F:transposase activity"/>
    <property type="evidence" value="ECO:0007669"/>
    <property type="project" value="InterPro"/>
</dbReference>
<organism evidence="4 5">
    <name type="scientific">Dermacoccus abyssi</name>
    <dbReference type="NCBI Taxonomy" id="322596"/>
    <lineage>
        <taxon>Bacteria</taxon>
        <taxon>Bacillati</taxon>
        <taxon>Actinomycetota</taxon>
        <taxon>Actinomycetes</taxon>
        <taxon>Micrococcales</taxon>
        <taxon>Dermacoccaceae</taxon>
        <taxon>Dermacoccus</taxon>
    </lineage>
</organism>
<dbReference type="Gene3D" id="3.30.420.10">
    <property type="entry name" value="Ribonuclease H-like superfamily/Ribonuclease H"/>
    <property type="match status" value="1"/>
</dbReference>
<dbReference type="GO" id="GO:0015074">
    <property type="term" value="P:DNA integration"/>
    <property type="evidence" value="ECO:0007669"/>
    <property type="project" value="InterPro"/>
</dbReference>
<dbReference type="GO" id="GO:0003677">
    <property type="term" value="F:DNA binding"/>
    <property type="evidence" value="ECO:0007669"/>
    <property type="project" value="InterPro"/>
</dbReference>
<dbReference type="PANTHER" id="PTHR46889">
    <property type="entry name" value="TRANSPOSASE INSF FOR INSERTION SEQUENCE IS3B-RELATED"/>
    <property type="match status" value="1"/>
</dbReference>
<protein>
    <submittedName>
        <fullName evidence="4">IS3 family transposase</fullName>
    </submittedName>
</protein>
<dbReference type="InterPro" id="IPR036397">
    <property type="entry name" value="RNaseH_sf"/>
</dbReference>
<dbReference type="PANTHER" id="PTHR46889:SF4">
    <property type="entry name" value="TRANSPOSASE INSO FOR INSERTION SEQUENCE ELEMENT IS911B-RELATED"/>
    <property type="match status" value="1"/>
</dbReference>
<dbReference type="Pfam" id="PF00665">
    <property type="entry name" value="rve"/>
    <property type="match status" value="1"/>
</dbReference>
<evidence type="ECO:0000256" key="1">
    <source>
        <dbReference type="ARBA" id="ARBA00002286"/>
    </source>
</evidence>
<name>A0A417Z9X0_9MICO</name>
<dbReference type="InterPro" id="IPR001584">
    <property type="entry name" value="Integrase_cat-core"/>
</dbReference>
<dbReference type="InterPro" id="IPR048020">
    <property type="entry name" value="Transpos_IS3"/>
</dbReference>
<dbReference type="InterPro" id="IPR012337">
    <property type="entry name" value="RNaseH-like_sf"/>
</dbReference>
<evidence type="ECO:0000256" key="2">
    <source>
        <dbReference type="SAM" id="MobiDB-lite"/>
    </source>
</evidence>
<dbReference type="Proteomes" id="UP000285376">
    <property type="component" value="Unassembled WGS sequence"/>
</dbReference>
<dbReference type="Pfam" id="PF01527">
    <property type="entry name" value="HTH_Tnp_1"/>
    <property type="match status" value="1"/>
</dbReference>
<feature type="domain" description="Integrase catalytic" evidence="3">
    <location>
        <begin position="253"/>
        <end position="417"/>
    </location>
</feature>
<dbReference type="InterPro" id="IPR002514">
    <property type="entry name" value="Transposase_8"/>
</dbReference>
<proteinExistence type="predicted"/>
<dbReference type="GO" id="GO:0006313">
    <property type="term" value="P:DNA transposition"/>
    <property type="evidence" value="ECO:0007669"/>
    <property type="project" value="InterPro"/>
</dbReference>
<dbReference type="SUPFAM" id="SSF46689">
    <property type="entry name" value="Homeodomain-like"/>
    <property type="match status" value="1"/>
</dbReference>
<dbReference type="AlphaFoldDB" id="A0A417Z9X0"/>
<sequence>MARKNYSEEFRRQAVDLYESTPGATVRGIAEDLGIVRGTLRHWLEAYGTGKKTAADGTLTSSPLQAKTSAASSSAPTDETPEQRIARLEAENAALRAETTKLTTEREILQRAAKYFAGGDALVSRFQFVADNSATFEVKRLCELVEIERSSYYAWLKAAPAREARAADDAALAERIRAVHAEDNTQGAPRITAELNAQLGDSAAAGERVNHKRVARVMRFEGIRGYMKKRRVRTTIPEPSGQKYPDLLKRDFTAERPNERYVGDITYLPLADGTNLYLATVIDCYSRRLAGWAIADHMRTELVEDALKAAAATRGSLKGAVFHSDHGSVYCSKAYATLCRKLGVTQSMGAVGSSADNALAESFNATSKREVLQDAACWSDELTCRRQVFRWLVRYNTKRRHSWCRYTSPVAFETGYTATLRPAASSHPVSKIRG</sequence>
<dbReference type="NCBIfam" id="NF033516">
    <property type="entry name" value="transpos_IS3"/>
    <property type="match status" value="1"/>
</dbReference>
<dbReference type="Pfam" id="PF13276">
    <property type="entry name" value="HTH_21"/>
    <property type="match status" value="1"/>
</dbReference>
<evidence type="ECO:0000259" key="3">
    <source>
        <dbReference type="PROSITE" id="PS50994"/>
    </source>
</evidence>
<dbReference type="Gene3D" id="1.10.10.60">
    <property type="entry name" value="Homeodomain-like"/>
    <property type="match status" value="1"/>
</dbReference>
<dbReference type="InterPro" id="IPR050900">
    <property type="entry name" value="Transposase_IS3/IS150/IS904"/>
</dbReference>
<gene>
    <name evidence="4" type="ORF">D1832_01670</name>
</gene>
<feature type="compositionally biased region" description="Polar residues" evidence="2">
    <location>
        <begin position="58"/>
        <end position="68"/>
    </location>
</feature>
<evidence type="ECO:0000313" key="5">
    <source>
        <dbReference type="Proteomes" id="UP000285376"/>
    </source>
</evidence>
<dbReference type="PROSITE" id="PS50994">
    <property type="entry name" value="INTEGRASE"/>
    <property type="match status" value="1"/>
</dbReference>
<accession>A0A417Z9X0</accession>
<dbReference type="EMBL" id="QWLM01000002">
    <property type="protein sequence ID" value="RHW47447.1"/>
    <property type="molecule type" value="Genomic_DNA"/>
</dbReference>
<comment type="caution">
    <text evidence="4">The sequence shown here is derived from an EMBL/GenBank/DDBJ whole genome shotgun (WGS) entry which is preliminary data.</text>
</comment>
<feature type="region of interest" description="Disordered" evidence="2">
    <location>
        <begin position="55"/>
        <end position="82"/>
    </location>
</feature>